<accession>A0A2M8LC45</accession>
<evidence type="ECO:0000256" key="1">
    <source>
        <dbReference type="ARBA" id="ARBA00004651"/>
    </source>
</evidence>
<evidence type="ECO:0000256" key="7">
    <source>
        <dbReference type="ARBA" id="ARBA00022989"/>
    </source>
</evidence>
<feature type="domain" description="FtsX extracellular" evidence="13">
    <location>
        <begin position="59"/>
        <end position="146"/>
    </location>
</feature>
<evidence type="ECO:0000256" key="6">
    <source>
        <dbReference type="ARBA" id="ARBA00022692"/>
    </source>
</evidence>
<evidence type="ECO:0000256" key="10">
    <source>
        <dbReference type="PIRNR" id="PIRNR003097"/>
    </source>
</evidence>
<feature type="domain" description="ABC3 transporter permease C-terminal" evidence="12">
    <location>
        <begin position="185"/>
        <end position="304"/>
    </location>
</feature>
<dbReference type="AlphaFoldDB" id="A0A2M8LC45"/>
<evidence type="ECO:0000256" key="5">
    <source>
        <dbReference type="ARBA" id="ARBA00022618"/>
    </source>
</evidence>
<evidence type="ECO:0000313" key="14">
    <source>
        <dbReference type="EMBL" id="PJE74190.1"/>
    </source>
</evidence>
<dbReference type="PANTHER" id="PTHR47755">
    <property type="entry name" value="CELL DIVISION PROTEIN FTSX"/>
    <property type="match status" value="1"/>
</dbReference>
<feature type="transmembrane region" description="Helical" evidence="11">
    <location>
        <begin position="228"/>
        <end position="249"/>
    </location>
</feature>
<dbReference type="GO" id="GO:0005886">
    <property type="term" value="C:plasma membrane"/>
    <property type="evidence" value="ECO:0007669"/>
    <property type="project" value="UniProtKB-SubCell"/>
</dbReference>
<comment type="subcellular location">
    <subcellularLocation>
        <location evidence="1">Cell membrane</location>
        <topology evidence="1">Multi-pass membrane protein</topology>
    </subcellularLocation>
</comment>
<protein>
    <recommendedName>
        <fullName evidence="3 10">Cell division protein FtsX</fullName>
    </recommendedName>
</protein>
<evidence type="ECO:0000256" key="3">
    <source>
        <dbReference type="ARBA" id="ARBA00021907"/>
    </source>
</evidence>
<name>A0A2M8LC45_9BACT</name>
<dbReference type="PANTHER" id="PTHR47755:SF1">
    <property type="entry name" value="CELL DIVISION PROTEIN FTSX"/>
    <property type="match status" value="1"/>
</dbReference>
<feature type="transmembrane region" description="Helical" evidence="11">
    <location>
        <begin position="269"/>
        <end position="299"/>
    </location>
</feature>
<evidence type="ECO:0000256" key="4">
    <source>
        <dbReference type="ARBA" id="ARBA00022475"/>
    </source>
</evidence>
<evidence type="ECO:0000256" key="8">
    <source>
        <dbReference type="ARBA" id="ARBA00023136"/>
    </source>
</evidence>
<keyword evidence="9 10" id="KW-0131">Cell cycle</keyword>
<dbReference type="InterPro" id="IPR003838">
    <property type="entry name" value="ABC3_permease_C"/>
</dbReference>
<gene>
    <name evidence="14" type="ORF">COV01_01695</name>
</gene>
<dbReference type="Pfam" id="PF02687">
    <property type="entry name" value="FtsX"/>
    <property type="match status" value="1"/>
</dbReference>
<evidence type="ECO:0000313" key="15">
    <source>
        <dbReference type="Proteomes" id="UP000228700"/>
    </source>
</evidence>
<dbReference type="PIRSF" id="PIRSF003097">
    <property type="entry name" value="FtsX"/>
    <property type="match status" value="1"/>
</dbReference>
<reference evidence="15" key="1">
    <citation type="submission" date="2017-09" db="EMBL/GenBank/DDBJ databases">
        <title>Depth-based differentiation of microbial function through sediment-hosted aquifers and enrichment of novel symbionts in the deep terrestrial subsurface.</title>
        <authorList>
            <person name="Probst A.J."/>
            <person name="Ladd B."/>
            <person name="Jarett J.K."/>
            <person name="Geller-Mcgrath D.E."/>
            <person name="Sieber C.M.K."/>
            <person name="Emerson J.B."/>
            <person name="Anantharaman K."/>
            <person name="Thomas B.C."/>
            <person name="Malmstrom R."/>
            <person name="Stieglmeier M."/>
            <person name="Klingl A."/>
            <person name="Woyke T."/>
            <person name="Ryan C.M."/>
            <person name="Banfield J.F."/>
        </authorList>
    </citation>
    <scope>NUCLEOTIDE SEQUENCE [LARGE SCALE GENOMIC DNA]</scope>
</reference>
<proteinExistence type="inferred from homology"/>
<dbReference type="Proteomes" id="UP000228700">
    <property type="component" value="Unassembled WGS sequence"/>
</dbReference>
<evidence type="ECO:0000259" key="13">
    <source>
        <dbReference type="Pfam" id="PF18075"/>
    </source>
</evidence>
<dbReference type="EMBL" id="PFEQ01000009">
    <property type="protein sequence ID" value="PJE74190.1"/>
    <property type="molecule type" value="Genomic_DNA"/>
</dbReference>
<feature type="transmembrane region" description="Helical" evidence="11">
    <location>
        <begin position="21"/>
        <end position="48"/>
    </location>
</feature>
<comment type="similarity">
    <text evidence="2 10">Belongs to the ABC-4 integral membrane protein family. FtsX subfamily.</text>
</comment>
<keyword evidence="5 10" id="KW-0132">Cell division</keyword>
<sequence>MFWLNTKRILKAGFVGFWRNGSVSLSSVLIMTVTLFALGGLIFAGAILRSSLQQIQDKVDVNVYFVPTASEGDITALKSKLESLPEVAVVEYISRDQALENFKVRHVNDEITLQALDELGDNPLGALLNIRAKQTSQYEGIAKFLDSESGESGSFIDKVNYYQNKAAIDTLSRIIAGGTTVGFGVTLMLVLISIIIAFNTIRLAIYISREEISVMRLVGANNKYIRGPFVVAGVMYGVVSACITIILFYPATYWVSSITRTFFSGFDMWSYYVSHFGLIFVVIVGTGAVLGAIGSMLAVRRYLKV</sequence>
<keyword evidence="4 10" id="KW-1003">Cell membrane</keyword>
<evidence type="ECO:0000256" key="11">
    <source>
        <dbReference type="SAM" id="Phobius"/>
    </source>
</evidence>
<dbReference type="Gene3D" id="3.30.70.3040">
    <property type="match status" value="1"/>
</dbReference>
<dbReference type="Pfam" id="PF18075">
    <property type="entry name" value="FtsX_ECD"/>
    <property type="match status" value="1"/>
</dbReference>
<evidence type="ECO:0000259" key="12">
    <source>
        <dbReference type="Pfam" id="PF02687"/>
    </source>
</evidence>
<organism evidence="14 15">
    <name type="scientific">Candidatus Taylorbacteria bacterium CG10_big_fil_rev_8_21_14_0_10_41_48</name>
    <dbReference type="NCBI Taxonomy" id="1975024"/>
    <lineage>
        <taxon>Bacteria</taxon>
        <taxon>Candidatus Tayloriibacteriota</taxon>
    </lineage>
</organism>
<evidence type="ECO:0000256" key="9">
    <source>
        <dbReference type="ARBA" id="ARBA00023306"/>
    </source>
</evidence>
<dbReference type="InterPro" id="IPR040690">
    <property type="entry name" value="FtsX_ECD"/>
</dbReference>
<keyword evidence="8 10" id="KW-0472">Membrane</keyword>
<keyword evidence="7 11" id="KW-1133">Transmembrane helix</keyword>
<evidence type="ECO:0000256" key="2">
    <source>
        <dbReference type="ARBA" id="ARBA00007379"/>
    </source>
</evidence>
<comment type="caution">
    <text evidence="14">The sequence shown here is derived from an EMBL/GenBank/DDBJ whole genome shotgun (WGS) entry which is preliminary data.</text>
</comment>
<keyword evidence="6 11" id="KW-0812">Transmembrane</keyword>
<dbReference type="InterPro" id="IPR004513">
    <property type="entry name" value="FtsX"/>
</dbReference>
<feature type="transmembrane region" description="Helical" evidence="11">
    <location>
        <begin position="181"/>
        <end position="207"/>
    </location>
</feature>
<dbReference type="GO" id="GO:0051301">
    <property type="term" value="P:cell division"/>
    <property type="evidence" value="ECO:0007669"/>
    <property type="project" value="UniProtKB-KW"/>
</dbReference>